<reference evidence="2" key="1">
    <citation type="journal article" date="2017" name="Nature">
        <title>The sunflower genome provides insights into oil metabolism, flowering and Asterid evolution.</title>
        <authorList>
            <person name="Badouin H."/>
            <person name="Gouzy J."/>
            <person name="Grassa C.J."/>
            <person name="Murat F."/>
            <person name="Staton S.E."/>
            <person name="Cottret L."/>
            <person name="Lelandais-Briere C."/>
            <person name="Owens G.L."/>
            <person name="Carrere S."/>
            <person name="Mayjonade B."/>
            <person name="Legrand L."/>
            <person name="Gill N."/>
            <person name="Kane N.C."/>
            <person name="Bowers J.E."/>
            <person name="Hubner S."/>
            <person name="Bellec A."/>
            <person name="Berard A."/>
            <person name="Berges H."/>
            <person name="Blanchet N."/>
            <person name="Boniface M.C."/>
            <person name="Brunel D."/>
            <person name="Catrice O."/>
            <person name="Chaidir N."/>
            <person name="Claudel C."/>
            <person name="Donnadieu C."/>
            <person name="Faraut T."/>
            <person name="Fievet G."/>
            <person name="Helmstetter N."/>
            <person name="King M."/>
            <person name="Knapp S.J."/>
            <person name="Lai Z."/>
            <person name="Le Paslier M.C."/>
            <person name="Lippi Y."/>
            <person name="Lorenzon L."/>
            <person name="Mandel J.R."/>
            <person name="Marage G."/>
            <person name="Marchand G."/>
            <person name="Marquand E."/>
            <person name="Bret-Mestries E."/>
            <person name="Morien E."/>
            <person name="Nambeesan S."/>
            <person name="Nguyen T."/>
            <person name="Pegot-Espagnet P."/>
            <person name="Pouilly N."/>
            <person name="Raftis F."/>
            <person name="Sallet E."/>
            <person name="Schiex T."/>
            <person name="Thomas J."/>
            <person name="Vandecasteele C."/>
            <person name="Vares D."/>
            <person name="Vear F."/>
            <person name="Vautrin S."/>
            <person name="Crespi M."/>
            <person name="Mangin B."/>
            <person name="Burke J.M."/>
            <person name="Salse J."/>
            <person name="Munos S."/>
            <person name="Vincourt P."/>
            <person name="Rieseberg L.H."/>
            <person name="Langlade N.B."/>
        </authorList>
    </citation>
    <scope>NUCLEOTIDE SEQUENCE [LARGE SCALE GENOMIC DNA]</scope>
    <source>
        <strain evidence="2">cv. SF193</strain>
    </source>
</reference>
<gene>
    <name evidence="1" type="ORF">HannXRQ_Chr12g0382711</name>
</gene>
<name>A0A251T8H8_HELAN</name>
<sequence length="62" mass="7261">MLIMHRRSRTGQMIDLIHLQQQGLNDVVSDQLKPWITKMMHHIIFIPSEKIINNNHTISSSN</sequence>
<evidence type="ECO:0000313" key="1">
    <source>
        <dbReference type="EMBL" id="OTG06251.1"/>
    </source>
</evidence>
<dbReference type="Proteomes" id="UP000215914">
    <property type="component" value="Chromosome 12"/>
</dbReference>
<organism evidence="1 2">
    <name type="scientific">Helianthus annuus</name>
    <name type="common">Common sunflower</name>
    <dbReference type="NCBI Taxonomy" id="4232"/>
    <lineage>
        <taxon>Eukaryota</taxon>
        <taxon>Viridiplantae</taxon>
        <taxon>Streptophyta</taxon>
        <taxon>Embryophyta</taxon>
        <taxon>Tracheophyta</taxon>
        <taxon>Spermatophyta</taxon>
        <taxon>Magnoliopsida</taxon>
        <taxon>eudicotyledons</taxon>
        <taxon>Gunneridae</taxon>
        <taxon>Pentapetalae</taxon>
        <taxon>asterids</taxon>
        <taxon>campanulids</taxon>
        <taxon>Asterales</taxon>
        <taxon>Asteraceae</taxon>
        <taxon>Asteroideae</taxon>
        <taxon>Heliantheae alliance</taxon>
        <taxon>Heliantheae</taxon>
        <taxon>Helianthus</taxon>
    </lineage>
</organism>
<dbReference type="EMBL" id="CM007901">
    <property type="protein sequence ID" value="OTG06251.1"/>
    <property type="molecule type" value="Genomic_DNA"/>
</dbReference>
<evidence type="ECO:0000313" key="2">
    <source>
        <dbReference type="Proteomes" id="UP000215914"/>
    </source>
</evidence>
<dbReference type="AlphaFoldDB" id="A0A251T8H8"/>
<accession>A0A251T8H8</accession>
<dbReference type="InParanoid" id="A0A251T8H8"/>
<keyword evidence="2" id="KW-1185">Reference proteome</keyword>
<proteinExistence type="predicted"/>
<protein>
    <submittedName>
        <fullName evidence="1">Uncharacterized protein</fullName>
    </submittedName>
</protein>
<dbReference type="OMA" id="WLNNIMS"/>